<feature type="domain" description="Lon proteolytic" evidence="1">
    <location>
        <begin position="2"/>
        <end position="40"/>
    </location>
</feature>
<reference evidence="2 3" key="1">
    <citation type="submission" date="2014-10" db="EMBL/GenBank/DDBJ databases">
        <title>Draft genome of the hookworm Ancylostoma caninum.</title>
        <authorList>
            <person name="Mitreva M."/>
        </authorList>
    </citation>
    <scope>NUCLEOTIDE SEQUENCE [LARGE SCALE GENOMIC DNA]</scope>
    <source>
        <strain evidence="2 3">Baltimore</strain>
    </source>
</reference>
<dbReference type="EMBL" id="JOJR01000546">
    <property type="protein sequence ID" value="RCN36565.1"/>
    <property type="molecule type" value="Genomic_DNA"/>
</dbReference>
<name>A0A368G0P4_ANCCA</name>
<dbReference type="Proteomes" id="UP000252519">
    <property type="component" value="Unassembled WGS sequence"/>
</dbReference>
<dbReference type="InterPro" id="IPR008269">
    <property type="entry name" value="Lon_proteolytic"/>
</dbReference>
<evidence type="ECO:0000259" key="1">
    <source>
        <dbReference type="Pfam" id="PF05362"/>
    </source>
</evidence>
<gene>
    <name evidence="2" type="ORF">ANCCAN_17566</name>
</gene>
<sequence length="52" mass="5887">RRVILPLANQSDVEQIDKAIKEEMDILFSSDIDDLLQKIMEGDNTANVLSKL</sequence>
<protein>
    <recommendedName>
        <fullName evidence="1">Lon proteolytic domain-containing protein</fullName>
    </recommendedName>
</protein>
<proteinExistence type="predicted"/>
<dbReference type="InterPro" id="IPR014721">
    <property type="entry name" value="Ribsml_uS5_D2-typ_fold_subgr"/>
</dbReference>
<dbReference type="GO" id="GO:0004176">
    <property type="term" value="F:ATP-dependent peptidase activity"/>
    <property type="evidence" value="ECO:0007669"/>
    <property type="project" value="InterPro"/>
</dbReference>
<accession>A0A368G0P4</accession>
<evidence type="ECO:0000313" key="2">
    <source>
        <dbReference type="EMBL" id="RCN36565.1"/>
    </source>
</evidence>
<dbReference type="Gene3D" id="3.30.230.10">
    <property type="match status" value="1"/>
</dbReference>
<dbReference type="Pfam" id="PF05362">
    <property type="entry name" value="Lon_C"/>
    <property type="match status" value="1"/>
</dbReference>
<dbReference type="AlphaFoldDB" id="A0A368G0P4"/>
<organism evidence="2 3">
    <name type="scientific">Ancylostoma caninum</name>
    <name type="common">Dog hookworm</name>
    <dbReference type="NCBI Taxonomy" id="29170"/>
    <lineage>
        <taxon>Eukaryota</taxon>
        <taxon>Metazoa</taxon>
        <taxon>Ecdysozoa</taxon>
        <taxon>Nematoda</taxon>
        <taxon>Chromadorea</taxon>
        <taxon>Rhabditida</taxon>
        <taxon>Rhabditina</taxon>
        <taxon>Rhabditomorpha</taxon>
        <taxon>Strongyloidea</taxon>
        <taxon>Ancylostomatidae</taxon>
        <taxon>Ancylostomatinae</taxon>
        <taxon>Ancylostoma</taxon>
    </lineage>
</organism>
<dbReference type="GO" id="GO:0004252">
    <property type="term" value="F:serine-type endopeptidase activity"/>
    <property type="evidence" value="ECO:0007669"/>
    <property type="project" value="InterPro"/>
</dbReference>
<comment type="caution">
    <text evidence="2">The sequence shown here is derived from an EMBL/GenBank/DDBJ whole genome shotgun (WGS) entry which is preliminary data.</text>
</comment>
<keyword evidence="3" id="KW-1185">Reference proteome</keyword>
<feature type="non-terminal residue" evidence="2">
    <location>
        <position position="1"/>
    </location>
</feature>
<dbReference type="OrthoDB" id="2411602at2759"/>
<dbReference type="GO" id="GO:0006508">
    <property type="term" value="P:proteolysis"/>
    <property type="evidence" value="ECO:0007669"/>
    <property type="project" value="InterPro"/>
</dbReference>
<evidence type="ECO:0000313" key="3">
    <source>
        <dbReference type="Proteomes" id="UP000252519"/>
    </source>
</evidence>